<name>K6YT07_9ALTE</name>
<proteinExistence type="predicted"/>
<feature type="transmembrane region" description="Helical" evidence="1">
    <location>
        <begin position="6"/>
        <end position="22"/>
    </location>
</feature>
<keyword evidence="1" id="KW-0472">Membrane</keyword>
<dbReference type="Proteomes" id="UP000006327">
    <property type="component" value="Unassembled WGS sequence"/>
</dbReference>
<keyword evidence="3" id="KW-1185">Reference proteome</keyword>
<evidence type="ECO:0000313" key="2">
    <source>
        <dbReference type="EMBL" id="GAC19818.1"/>
    </source>
</evidence>
<dbReference type="EMBL" id="BAEO01000040">
    <property type="protein sequence ID" value="GAC19818.1"/>
    <property type="molecule type" value="Genomic_DNA"/>
</dbReference>
<protein>
    <recommendedName>
        <fullName evidence="4">DUF3301 domain-containing protein</fullName>
    </recommendedName>
</protein>
<reference evidence="2 3" key="1">
    <citation type="journal article" date="2017" name="Antonie Van Leeuwenhoek">
        <title>Rhizobium rhizosphaerae sp. nov., a novel species isolated from rice rhizosphere.</title>
        <authorList>
            <person name="Zhao J.J."/>
            <person name="Zhang J."/>
            <person name="Zhang R.J."/>
            <person name="Zhang C.W."/>
            <person name="Yin H.Q."/>
            <person name="Zhang X.X."/>
        </authorList>
    </citation>
    <scope>NUCLEOTIDE SEQUENCE [LARGE SCALE GENOMIC DNA]</scope>
    <source>
        <strain evidence="2 3">BSs20135</strain>
    </source>
</reference>
<gene>
    <name evidence="2" type="ORF">GARC_2853</name>
</gene>
<dbReference type="InterPro" id="IPR021732">
    <property type="entry name" value="DUF3301"/>
</dbReference>
<evidence type="ECO:0008006" key="4">
    <source>
        <dbReference type="Google" id="ProtNLM"/>
    </source>
</evidence>
<dbReference type="AlphaFoldDB" id="K6YT07"/>
<dbReference type="Pfam" id="PF11743">
    <property type="entry name" value="DUF3301"/>
    <property type="match status" value="1"/>
</dbReference>
<dbReference type="STRING" id="493475.GARC_2853"/>
<keyword evidence="1" id="KW-1133">Transmembrane helix</keyword>
<evidence type="ECO:0000313" key="3">
    <source>
        <dbReference type="Proteomes" id="UP000006327"/>
    </source>
</evidence>
<dbReference type="OrthoDB" id="5959530at2"/>
<evidence type="ECO:0000256" key="1">
    <source>
        <dbReference type="SAM" id="Phobius"/>
    </source>
</evidence>
<dbReference type="RefSeq" id="WP_007621091.1">
    <property type="nucleotide sequence ID" value="NZ_BAEO01000040.1"/>
</dbReference>
<sequence>MNLYDLILLIGIFLLAAMFWRFRAISEAVKTQLDVYCERQQLQLISVARVKTRLGSYRGKLDFHSDFVFEFSGNGEDSCQGQVQMIGLKVQNIDTPAYRVE</sequence>
<keyword evidence="1" id="KW-0812">Transmembrane</keyword>
<dbReference type="eggNOG" id="ENOG5033B9T">
    <property type="taxonomic scope" value="Bacteria"/>
</dbReference>
<organism evidence="2 3">
    <name type="scientific">Paraglaciecola arctica BSs20135</name>
    <dbReference type="NCBI Taxonomy" id="493475"/>
    <lineage>
        <taxon>Bacteria</taxon>
        <taxon>Pseudomonadati</taxon>
        <taxon>Pseudomonadota</taxon>
        <taxon>Gammaproteobacteria</taxon>
        <taxon>Alteromonadales</taxon>
        <taxon>Alteromonadaceae</taxon>
        <taxon>Paraglaciecola</taxon>
    </lineage>
</organism>
<accession>K6YT07</accession>
<comment type="caution">
    <text evidence="2">The sequence shown here is derived from an EMBL/GenBank/DDBJ whole genome shotgun (WGS) entry which is preliminary data.</text>
</comment>